<evidence type="ECO:0000313" key="4">
    <source>
        <dbReference type="EMBL" id="KVH90234.1"/>
    </source>
</evidence>
<dbReference type="Gramene" id="KVH90234">
    <property type="protein sequence ID" value="KVH90234"/>
    <property type="gene ID" value="Ccrd_007826"/>
</dbReference>
<evidence type="ECO:0000256" key="3">
    <source>
        <dbReference type="ARBA" id="ARBA00023315"/>
    </source>
</evidence>
<sequence>MPMVVFYPNSAIHAKTLDLKNSLSQTLTQYYSFAGRHAKIASAYVDCNDEGAEFLEASVNGTLSNFLQNSLHEDLDQFFPYGTVGTVKVMIFEATE</sequence>
<accession>A0A118JT31</accession>
<gene>
    <name evidence="4" type="ORF">Ccrd_007826</name>
</gene>
<protein>
    <submittedName>
        <fullName evidence="4">Chloramphenicol acetyltransferase-like domain-containing protein</fullName>
    </submittedName>
</protein>
<keyword evidence="5" id="KW-1185">Reference proteome</keyword>
<name>A0A118JT31_CYNCS</name>
<dbReference type="EMBL" id="LEKV01005114">
    <property type="protein sequence ID" value="KVH90234.1"/>
    <property type="molecule type" value="Genomic_DNA"/>
</dbReference>
<dbReference type="PANTHER" id="PTHR31623">
    <property type="entry name" value="F21J9.9"/>
    <property type="match status" value="1"/>
</dbReference>
<reference evidence="4 5" key="1">
    <citation type="journal article" date="2016" name="Sci. Rep.">
        <title>The genome sequence of the outbreeding globe artichoke constructed de novo incorporating a phase-aware low-pass sequencing strategy of F1 progeny.</title>
        <authorList>
            <person name="Scaglione D."/>
            <person name="Reyes-Chin-Wo S."/>
            <person name="Acquadro A."/>
            <person name="Froenicke L."/>
            <person name="Portis E."/>
            <person name="Beitel C."/>
            <person name="Tirone M."/>
            <person name="Mauro R."/>
            <person name="Lo Monaco A."/>
            <person name="Mauromicale G."/>
            <person name="Faccioli P."/>
            <person name="Cattivelli L."/>
            <person name="Rieseberg L."/>
            <person name="Michelmore R."/>
            <person name="Lanteri S."/>
        </authorList>
    </citation>
    <scope>NUCLEOTIDE SEQUENCE [LARGE SCALE GENOMIC DNA]</scope>
    <source>
        <strain evidence="4">2C</strain>
    </source>
</reference>
<keyword evidence="3" id="KW-0012">Acyltransferase</keyword>
<evidence type="ECO:0000256" key="2">
    <source>
        <dbReference type="ARBA" id="ARBA00022679"/>
    </source>
</evidence>
<dbReference type="InterPro" id="IPR023213">
    <property type="entry name" value="CAT-like_dom_sf"/>
</dbReference>
<evidence type="ECO:0000256" key="1">
    <source>
        <dbReference type="ARBA" id="ARBA00009861"/>
    </source>
</evidence>
<dbReference type="OMA" id="DSICCND"/>
<evidence type="ECO:0000313" key="5">
    <source>
        <dbReference type="Proteomes" id="UP000243975"/>
    </source>
</evidence>
<dbReference type="AlphaFoldDB" id="A0A118JT31"/>
<comment type="caution">
    <text evidence="4">The sequence shown here is derived from an EMBL/GenBank/DDBJ whole genome shotgun (WGS) entry which is preliminary data.</text>
</comment>
<keyword evidence="2" id="KW-0808">Transferase</keyword>
<proteinExistence type="inferred from homology"/>
<comment type="similarity">
    <text evidence="1">Belongs to the plant acyltransferase family.</text>
</comment>
<organism evidence="4 5">
    <name type="scientific">Cynara cardunculus var. scolymus</name>
    <name type="common">Globe artichoke</name>
    <name type="synonym">Cynara scolymus</name>
    <dbReference type="NCBI Taxonomy" id="59895"/>
    <lineage>
        <taxon>Eukaryota</taxon>
        <taxon>Viridiplantae</taxon>
        <taxon>Streptophyta</taxon>
        <taxon>Embryophyta</taxon>
        <taxon>Tracheophyta</taxon>
        <taxon>Spermatophyta</taxon>
        <taxon>Magnoliopsida</taxon>
        <taxon>eudicotyledons</taxon>
        <taxon>Gunneridae</taxon>
        <taxon>Pentapetalae</taxon>
        <taxon>asterids</taxon>
        <taxon>campanulids</taxon>
        <taxon>Asterales</taxon>
        <taxon>Asteraceae</taxon>
        <taxon>Carduoideae</taxon>
        <taxon>Cardueae</taxon>
        <taxon>Carduinae</taxon>
        <taxon>Cynara</taxon>
    </lineage>
</organism>
<dbReference type="Pfam" id="PF02458">
    <property type="entry name" value="Transferase"/>
    <property type="match status" value="1"/>
</dbReference>
<dbReference type="Gene3D" id="3.30.559.10">
    <property type="entry name" value="Chloramphenicol acetyltransferase-like domain"/>
    <property type="match status" value="1"/>
</dbReference>
<dbReference type="GO" id="GO:0016746">
    <property type="term" value="F:acyltransferase activity"/>
    <property type="evidence" value="ECO:0007669"/>
    <property type="project" value="UniProtKB-KW"/>
</dbReference>
<dbReference type="PANTHER" id="PTHR31623:SF118">
    <property type="entry name" value="BAHD ACYLTRANSFERASE"/>
    <property type="match status" value="1"/>
</dbReference>
<dbReference type="Proteomes" id="UP000243975">
    <property type="component" value="Unassembled WGS sequence"/>
</dbReference>